<evidence type="ECO:0000256" key="13">
    <source>
        <dbReference type="ARBA" id="ARBA00023121"/>
    </source>
</evidence>
<evidence type="ECO:0000256" key="6">
    <source>
        <dbReference type="ARBA" id="ARBA00022443"/>
    </source>
</evidence>
<dbReference type="InterPro" id="IPR013761">
    <property type="entry name" value="SAM/pointed_sf"/>
</dbReference>
<dbReference type="Gene3D" id="2.30.30.40">
    <property type="entry name" value="SH3 Domains"/>
    <property type="match status" value="2"/>
</dbReference>
<evidence type="ECO:0000256" key="23">
    <source>
        <dbReference type="PROSITE-ProRule" id="PRU01077"/>
    </source>
</evidence>
<dbReference type="InterPro" id="IPR031160">
    <property type="entry name" value="F_BAR_dom"/>
</dbReference>
<dbReference type="PROSITE" id="PS51741">
    <property type="entry name" value="F_BAR"/>
    <property type="match status" value="1"/>
</dbReference>
<dbReference type="SUPFAM" id="SSF54236">
    <property type="entry name" value="Ubiquitin-like"/>
    <property type="match status" value="1"/>
</dbReference>
<evidence type="ECO:0000256" key="14">
    <source>
        <dbReference type="ARBA" id="ARBA00023136"/>
    </source>
</evidence>
<dbReference type="FunFam" id="2.30.30.40:FF:000107">
    <property type="entry name" value="FCH and double SH3 domains 1"/>
    <property type="match status" value="1"/>
</dbReference>
<dbReference type="SMART" id="SM00326">
    <property type="entry name" value="SH3"/>
    <property type="match status" value="2"/>
</dbReference>
<dbReference type="FunFam" id="2.30.29.30:FF:000193">
    <property type="entry name" value="arf-GAP with Rho-GAP domain, ANK repeat and PH domain-containing protein 3"/>
    <property type="match status" value="1"/>
</dbReference>
<keyword evidence="11" id="KW-0677">Repeat</keyword>
<evidence type="ECO:0000256" key="12">
    <source>
        <dbReference type="ARBA" id="ARBA00023054"/>
    </source>
</evidence>
<keyword evidence="10" id="KW-0597">Phosphoprotein</keyword>
<dbReference type="InterPro" id="IPR029071">
    <property type="entry name" value="Ubiquitin-like_domsf"/>
</dbReference>
<keyword evidence="15" id="KW-0206">Cytoskeleton</keyword>
<keyword evidence="22" id="KW-0479">Metal-binding</keyword>
<feature type="domain" description="PH" evidence="26">
    <location>
        <begin position="283"/>
        <end position="375"/>
    </location>
</feature>
<dbReference type="GO" id="GO:0005096">
    <property type="term" value="F:GTPase activator activity"/>
    <property type="evidence" value="ECO:0007669"/>
    <property type="project" value="UniProtKB-KW"/>
</dbReference>
<dbReference type="SUPFAM" id="SSF47769">
    <property type="entry name" value="SAM/Pointed domain"/>
    <property type="match status" value="1"/>
</dbReference>
<reference evidence="32" key="1">
    <citation type="submission" date="2020-03" db="EMBL/GenBank/DDBJ databases">
        <title>Studies in the Genomics of Life Span.</title>
        <authorList>
            <person name="Glass D."/>
        </authorList>
    </citation>
    <scope>NUCLEOTIDE SEQUENCE</scope>
    <source>
        <strain evidence="32">LTLLF</strain>
        <tissue evidence="32">Muscle</tissue>
    </source>
</reference>
<dbReference type="Gene3D" id="1.20.1270.60">
    <property type="entry name" value="Arfaptin homology (AH) domain/BAR domain"/>
    <property type="match status" value="1"/>
</dbReference>
<dbReference type="Gene3D" id="3.10.20.90">
    <property type="entry name" value="Phosphatidylinositol 3-kinase Catalytic Subunit, Chain A, domain 1"/>
    <property type="match status" value="1"/>
</dbReference>
<dbReference type="GO" id="GO:0001726">
    <property type="term" value="C:ruffle"/>
    <property type="evidence" value="ECO:0007669"/>
    <property type="project" value="UniProtKB-SubCell"/>
</dbReference>
<dbReference type="SMART" id="SM00055">
    <property type="entry name" value="FCH"/>
    <property type="match status" value="1"/>
</dbReference>
<dbReference type="SUPFAM" id="SSF50044">
    <property type="entry name" value="SH3-domain"/>
    <property type="match status" value="2"/>
</dbReference>
<dbReference type="Pfam" id="PF00788">
    <property type="entry name" value="RA"/>
    <property type="match status" value="1"/>
</dbReference>
<evidence type="ECO:0000256" key="7">
    <source>
        <dbReference type="ARBA" id="ARBA00022468"/>
    </source>
</evidence>
<dbReference type="InterPro" id="IPR001660">
    <property type="entry name" value="SAM"/>
</dbReference>
<feature type="domain" description="PH" evidence="26">
    <location>
        <begin position="390"/>
        <end position="479"/>
    </location>
</feature>
<keyword evidence="6 21" id="KW-0728">SH3 domain</keyword>
<dbReference type="SUPFAM" id="SSF48350">
    <property type="entry name" value="GTPase activation domain, GAP"/>
    <property type="match status" value="1"/>
</dbReference>
<dbReference type="InterPro" id="IPR008936">
    <property type="entry name" value="Rho_GTPase_activation_prot"/>
</dbReference>
<evidence type="ECO:0000259" key="28">
    <source>
        <dbReference type="PROSITE" id="PS50115"/>
    </source>
</evidence>
<evidence type="ECO:0000256" key="21">
    <source>
        <dbReference type="PROSITE-ProRule" id="PRU00192"/>
    </source>
</evidence>
<dbReference type="FunFam" id="1.10.555.10:FF:000019">
    <property type="entry name" value="Arf-GAP with Rho-GAP domain, ANK repeat and PH domain-containing protein 3"/>
    <property type="match status" value="1"/>
</dbReference>
<feature type="domain" description="Arf-GAP" evidence="28">
    <location>
        <begin position="476"/>
        <end position="607"/>
    </location>
</feature>
<dbReference type="PROSITE" id="PS50002">
    <property type="entry name" value="SH3"/>
    <property type="match status" value="2"/>
</dbReference>
<dbReference type="GO" id="GO:0007165">
    <property type="term" value="P:signal transduction"/>
    <property type="evidence" value="ECO:0007669"/>
    <property type="project" value="InterPro"/>
</dbReference>
<dbReference type="PROSITE" id="PS50105">
    <property type="entry name" value="SAM_DOMAIN"/>
    <property type="match status" value="1"/>
</dbReference>
<keyword evidence="22" id="KW-0862">Zinc</keyword>
<dbReference type="FunFam" id="2.30.29.30:FF:000201">
    <property type="entry name" value="arf-GAP with Rho-GAP domain, ANK repeat and PH domain-containing protein 3"/>
    <property type="match status" value="1"/>
</dbReference>
<dbReference type="GO" id="GO:0005547">
    <property type="term" value="F:phosphatidylinositol-3,4,5-trisphosphate binding"/>
    <property type="evidence" value="ECO:0007669"/>
    <property type="project" value="InterPro"/>
</dbReference>
<feature type="region of interest" description="Disordered" evidence="24">
    <location>
        <begin position="213"/>
        <end position="245"/>
    </location>
</feature>
<dbReference type="Pfam" id="PF00611">
    <property type="entry name" value="FCH"/>
    <property type="match status" value="1"/>
</dbReference>
<keyword evidence="22" id="KW-0863">Zinc-finger</keyword>
<evidence type="ECO:0000259" key="31">
    <source>
        <dbReference type="PROSITE" id="PS51741"/>
    </source>
</evidence>
<evidence type="ECO:0000256" key="20">
    <source>
        <dbReference type="ARBA" id="ARBA00083560"/>
    </source>
</evidence>
<dbReference type="InterPro" id="IPR037858">
    <property type="entry name" value="RhoGAP_ARAP"/>
</dbReference>
<dbReference type="InterPro" id="IPR037278">
    <property type="entry name" value="ARFGAP/RecO"/>
</dbReference>
<sequence length="2132" mass="235155">MAAPQDLDIAVWLAAVHLEQYADTFRRHGLATAGAAQRLGHEELRHLGISATGHRKRILRLLQAGSEGSLDCQEDSTMEPSPSPAPDDQPPKPVPKPRTVFGLSGPATAQRPGLSPTLRDPEVSRDSGRSQRSSPLHPSSSEQPSVPNTMEMMPNAIYFGLELRGGAQAAQDKTPDSSQATAPTPAFRPTIGTVHIMDPGCLYYGVQPVGVPGAPDKRDGRGVCQDRAEHSRQDPETREDAGYASLELPGDTILSVPTHDAEETSDDLISPYASFSSTADRPMPLLSGWLDKLSPQGNYVFQRRFVQFNGRSLTYFGSDKDPFPKGVIPLTAIEMTRSSKDNKFQVITGQRVFVFRTESEAQRDLWCSTLQSCLKEQRLLGHPRPPHPPRPLRTGMLELRGHKAKVFAALIPGELALYKSEQAFSLGIGICFIQLQGCSVRETKSRSFDLLTPHRCFSFTAESGGARQSWAAALQEAVTETLSDYEVAEKVWSNRANRHCADCGASRPDWAAVNLGVVICKQCAGQHRALGSGISKVQSLKLDTSVWSNEIVQLFIVLGNDRANSFWAGALPPGEGLHPDSAPGPRGEFISRKYKLGLFRKPHPQHPDHSQLLQALCAAMVGPNLLKNMTQLLCVEATEGEEPWSPSVLNGSLLSLLPSDSSPGVYNEVVVPASYRGFLYCGPVSNKAGAPPLRRGRDAPPRLWCVLGAALEMFASESSPEPLSLLQPQDVVCLGVSPPPADPGDLDRFPFSFELILTGGRIQHFATDGADSLEAWITAVGKWFSPLSCHQLLGAGLLRMGRLSLRSPSHAGPAPGLWLSGFGLLRGDHLFLCPAPGPGPPAPEDMVHLRRVVSAAETPDKKEHLVLVETGRTLYLQGEGRLDFAAWNTAIGSAAGGGGTGLQEQQMSRGDIPIIVDACISFVTQHGLRLEGVYRKGGARARSLKLLAEFRRDARSVKLRPREHFVEDVTDTLKRFFRELDDPVTCARLLPRWREAAELPQKNQRLEKYKEVIGCLPRVNRRTLATLIGHLYRSKCAALNQMCTRNLALLFAPSVFQTDGRGEHEVRVLQELIDGYISVFDIDSDQAAQIDLEVSLITTWKDVQLSQAGDLIMEVYIEQQLPDNCVTLKVSPTLTAEELTNQVLEMRGTTSGTDLWVTFEILEHGELERPLHPKEKVLEQALQWCQLPEPCSASLLLRKVSMSHAGCLFTGVRRESPRVGLLRCREEPPRLLGSRFQERFFLLRGRCLLLLKEKKSSKPEREWSLEGAKVYLGIRKKLKPPTPWGFTLILDKVHLCLSCTDEDEMWDWTTSILKAQHDDQQSVVLRRRSSSDLARQKFGTMPLLPIRGDDSGATLLSANQTLPMKSPQGSVEEQDELEEPVYEEPVYEEVGAFSELTKDTTAFSSTWEWTAKAESPLASHRSFDQTPLSKANMLGQEERFDERGRSGPTPGRGLVVGVASSSSGVDCLAAFAGSEMQPPPRKVKPAQEVKLRFLEQLSILQTRQQREADLLEDIRSYSKQRAAIEREYGQALQKLAGPFLKREGQRSGEVDSRSRTVFGAWRCLLDATVAGGQTRLQASDRYRDLAGGTGRSAKEQVLRKGTESLQRAQAEVLQSIRELSRSRKLYGQRERVWALAQEKAADVQARLNRSDHGIFHSRTSLQKLSTKVWGNTGIYSLVFGGSSGIKVLVSELSEYLRDPLTLLSHTELEAAEMVLEHARHGGQVTSQVNWEQDVKLFLQGPGVFSPTPPQQFQPAGADQVCALERGAEGTVGEGGLEKEVQRWTSRAARDYKIQHHGHRVLQRLVQRRQQAPEREAPGLEQRLQEVRENIRRAQVSQVKGAARLALLQEAGLDVQCWLKPAMTQAQDEVEQERRLSEARLSQRDLSPMAEDAELSDFDECEEAGELFEEPAPPALATRSLPCPAHVVFGYQAGREDELTITEGEWLEVIEEGDADEWVKARNQHGEAGFVPERYLNFPDLSLPESNHGSSNPSGAEPTAFLARALYSYTGQSEEELSFPEGALIRLLPRAQDGVDDGFWRGEFGGRVGVFPSLLVEELLGPPGPPEFSDPEQFFASCTHLCLGRIRCTCSASGCVHHLPHQPKHRILAIQIPSPEGRGVTAPPVMLLPLSPC</sequence>
<evidence type="ECO:0000256" key="16">
    <source>
        <dbReference type="ARBA" id="ARBA00023273"/>
    </source>
</evidence>
<dbReference type="Gene3D" id="1.10.555.10">
    <property type="entry name" value="Rho GTPase activation protein"/>
    <property type="match status" value="1"/>
</dbReference>
<feature type="domain" description="SAM" evidence="27">
    <location>
        <begin position="8"/>
        <end position="63"/>
    </location>
</feature>
<feature type="domain" description="SH3" evidence="25">
    <location>
        <begin position="1919"/>
        <end position="1980"/>
    </location>
</feature>
<dbReference type="SUPFAM" id="SSF50729">
    <property type="entry name" value="PH domain-like"/>
    <property type="match status" value="5"/>
</dbReference>
<feature type="compositionally biased region" description="Low complexity" evidence="24">
    <location>
        <begin position="130"/>
        <end position="145"/>
    </location>
</feature>
<evidence type="ECO:0000256" key="5">
    <source>
        <dbReference type="ARBA" id="ARBA00004541"/>
    </source>
</evidence>
<dbReference type="SUPFAM" id="SSF103657">
    <property type="entry name" value="BAR/IMD domain-like"/>
    <property type="match status" value="1"/>
</dbReference>
<keyword evidence="16" id="KW-0966">Cell projection</keyword>
<dbReference type="InterPro" id="IPR001849">
    <property type="entry name" value="PH_domain"/>
</dbReference>
<feature type="domain" description="Ras-associating" evidence="29">
    <location>
        <begin position="1109"/>
        <end position="1202"/>
    </location>
</feature>
<evidence type="ECO:0000313" key="33">
    <source>
        <dbReference type="Proteomes" id="UP000710432"/>
    </source>
</evidence>
<dbReference type="InterPro" id="IPR001164">
    <property type="entry name" value="ArfGAP_dom"/>
</dbReference>
<feature type="compositionally biased region" description="Basic and acidic residues" evidence="24">
    <location>
        <begin position="119"/>
        <end position="129"/>
    </location>
</feature>
<dbReference type="Gene3D" id="1.10.150.50">
    <property type="entry name" value="Transcription Factor, Ets-1"/>
    <property type="match status" value="1"/>
</dbReference>
<dbReference type="Pfam" id="PF00018">
    <property type="entry name" value="SH3_1"/>
    <property type="match status" value="1"/>
</dbReference>
<evidence type="ECO:0000256" key="15">
    <source>
        <dbReference type="ARBA" id="ARBA00023212"/>
    </source>
</evidence>
<evidence type="ECO:0000256" key="2">
    <source>
        <dbReference type="ARBA" id="ARBA00004245"/>
    </source>
</evidence>
<dbReference type="InterPro" id="IPR036028">
    <property type="entry name" value="SH3-like_dom_sf"/>
</dbReference>
<dbReference type="Pfam" id="PF14604">
    <property type="entry name" value="SH3_9"/>
    <property type="match status" value="1"/>
</dbReference>
<dbReference type="CDD" id="cd04385">
    <property type="entry name" value="RhoGAP_ARAP"/>
    <property type="match status" value="1"/>
</dbReference>
<dbReference type="GO" id="GO:0008270">
    <property type="term" value="F:zinc ion binding"/>
    <property type="evidence" value="ECO:0007669"/>
    <property type="project" value="UniProtKB-KW"/>
</dbReference>
<dbReference type="PROSITE" id="PS50200">
    <property type="entry name" value="RA"/>
    <property type="match status" value="1"/>
</dbReference>
<evidence type="ECO:0000313" key="32">
    <source>
        <dbReference type="EMBL" id="KAH0501867.1"/>
    </source>
</evidence>
<dbReference type="FunFam" id="2.30.30.40:FF:000033">
    <property type="entry name" value="FCH and double SH3 domains protein 2"/>
    <property type="match status" value="1"/>
</dbReference>
<keyword evidence="12 23" id="KW-0175">Coiled coil</keyword>
<keyword evidence="13" id="KW-0446">Lipid-binding</keyword>
<dbReference type="FunFam" id="1.10.220.150:FF:000006">
    <property type="entry name" value="arf-GAP with Rho-GAP domain, ANK repeat and PH domain-containing protein 3"/>
    <property type="match status" value="1"/>
</dbReference>
<dbReference type="Pfam" id="PF00620">
    <property type="entry name" value="RhoGAP"/>
    <property type="match status" value="1"/>
</dbReference>
<accession>A0A8J6FZW2</accession>
<keyword evidence="9" id="KW-0963">Cytoplasm</keyword>
<dbReference type="SMART" id="SM00454">
    <property type="entry name" value="SAM"/>
    <property type="match status" value="1"/>
</dbReference>
<dbReference type="CDD" id="cd11761">
    <property type="entry name" value="SH3_FCHSD_1"/>
    <property type="match status" value="1"/>
</dbReference>
<dbReference type="PRINTS" id="PR00405">
    <property type="entry name" value="REVINTRACTNG"/>
</dbReference>
<dbReference type="PROSITE" id="PS50003">
    <property type="entry name" value="PH_DOMAIN"/>
    <property type="match status" value="3"/>
</dbReference>
<dbReference type="FunFam" id="3.10.20.90:FF:000109">
    <property type="entry name" value="Arf-GAP with Rho-GAP domain, ANK repeat and PH domain-containing protein 3"/>
    <property type="match status" value="1"/>
</dbReference>
<dbReference type="InterPro" id="IPR001452">
    <property type="entry name" value="SH3_domain"/>
</dbReference>
<keyword evidence="8" id="KW-1003">Cell membrane</keyword>
<evidence type="ECO:0000259" key="25">
    <source>
        <dbReference type="PROSITE" id="PS50002"/>
    </source>
</evidence>
<dbReference type="FunFam" id="2.30.29.30:FF:000128">
    <property type="entry name" value="arf-GAP with Rho-GAP domain, ANK repeat and PH domain-containing protein 2"/>
    <property type="match status" value="1"/>
</dbReference>
<evidence type="ECO:0000256" key="11">
    <source>
        <dbReference type="ARBA" id="ARBA00022737"/>
    </source>
</evidence>
<dbReference type="InterPro" id="IPR000198">
    <property type="entry name" value="RhoGAP_dom"/>
</dbReference>
<dbReference type="Pfam" id="PF01412">
    <property type="entry name" value="ArfGap"/>
    <property type="match status" value="1"/>
</dbReference>
<feature type="domain" description="SH3" evidence="25">
    <location>
        <begin position="1997"/>
        <end position="2060"/>
    </location>
</feature>
<dbReference type="GO" id="GO:0030838">
    <property type="term" value="P:positive regulation of actin filament polymerization"/>
    <property type="evidence" value="ECO:0007669"/>
    <property type="project" value="UniProtKB-ARBA"/>
</dbReference>
<evidence type="ECO:0000256" key="9">
    <source>
        <dbReference type="ARBA" id="ARBA00022490"/>
    </source>
</evidence>
<dbReference type="InterPro" id="IPR000159">
    <property type="entry name" value="RA_dom"/>
</dbReference>
<dbReference type="InterPro" id="IPR001060">
    <property type="entry name" value="FCH_dom"/>
</dbReference>
<dbReference type="InterPro" id="IPR027267">
    <property type="entry name" value="AH/BAR_dom_sf"/>
</dbReference>
<evidence type="ECO:0000259" key="30">
    <source>
        <dbReference type="PROSITE" id="PS50238"/>
    </source>
</evidence>
<dbReference type="SMART" id="SM00233">
    <property type="entry name" value="PH"/>
    <property type="match status" value="5"/>
</dbReference>
<dbReference type="InterPro" id="IPR038508">
    <property type="entry name" value="ArfGAP_dom_sf"/>
</dbReference>
<keyword evidence="17" id="KW-0968">Cytoplasmic vesicle</keyword>
<evidence type="ECO:0000256" key="3">
    <source>
        <dbReference type="ARBA" id="ARBA00004466"/>
    </source>
</evidence>
<protein>
    <recommendedName>
        <fullName evidence="19">Arf-GAP with Rho-GAP domain, ANK repeat and PH domain-containing protein 3</fullName>
    </recommendedName>
    <alternativeName>
        <fullName evidence="20">Centaurin-delta-3</fullName>
    </alternativeName>
</protein>
<dbReference type="InterPro" id="IPR052227">
    <property type="entry name" value="Arf-Rho-GAP_ANK-PH_domain"/>
</dbReference>
<dbReference type="PANTHER" id="PTHR45899">
    <property type="entry name" value="RHO GTPASE ACTIVATING PROTEIN AT 15B, ISOFORM C"/>
    <property type="match status" value="1"/>
</dbReference>
<dbReference type="CDD" id="cd13253">
    <property type="entry name" value="PH1_ARAP"/>
    <property type="match status" value="1"/>
</dbReference>
<dbReference type="Gene3D" id="1.10.220.150">
    <property type="entry name" value="Arf GTPase activating protein"/>
    <property type="match status" value="1"/>
</dbReference>
<dbReference type="GO" id="GO:0061024">
    <property type="term" value="P:membrane organization"/>
    <property type="evidence" value="ECO:0007669"/>
    <property type="project" value="UniProtKB-ARBA"/>
</dbReference>
<dbReference type="Gene3D" id="2.30.29.30">
    <property type="entry name" value="Pleckstrin-homology domain (PH domain)/Phosphotyrosine-binding domain (PTB)"/>
    <property type="match status" value="3"/>
</dbReference>
<dbReference type="FunFam" id="1.10.150.50:FF:000057">
    <property type="entry name" value="Arf-GAP with Rho-GAP domain, ANK repeat and PH domain-containing protein 3"/>
    <property type="match status" value="1"/>
</dbReference>
<feature type="region of interest" description="Disordered" evidence="24">
    <location>
        <begin position="68"/>
        <end position="149"/>
    </location>
</feature>
<keyword evidence="7" id="KW-0343">GTPase activation</keyword>
<feature type="compositionally biased region" description="Basic and acidic residues" evidence="24">
    <location>
        <begin position="215"/>
        <end position="241"/>
    </location>
</feature>
<feature type="domain" description="Rho-GAP" evidence="30">
    <location>
        <begin position="900"/>
        <end position="1080"/>
    </location>
</feature>
<dbReference type="PANTHER" id="PTHR45899:SF4">
    <property type="entry name" value="ARF-GAP WITH RHO-GAP DOMAIN, ANK REPEAT AND PH DOMAIN-CONTAINING PROTEIN 3"/>
    <property type="match status" value="1"/>
</dbReference>
<dbReference type="GO" id="GO:0005886">
    <property type="term" value="C:plasma membrane"/>
    <property type="evidence" value="ECO:0007669"/>
    <property type="project" value="UniProtKB-SubCell"/>
</dbReference>
<evidence type="ECO:0000256" key="4">
    <source>
        <dbReference type="ARBA" id="ARBA00004510"/>
    </source>
</evidence>
<evidence type="ECO:0000256" key="19">
    <source>
        <dbReference type="ARBA" id="ARBA00073335"/>
    </source>
</evidence>
<evidence type="ECO:0000256" key="10">
    <source>
        <dbReference type="ARBA" id="ARBA00022553"/>
    </source>
</evidence>
<evidence type="ECO:0000256" key="17">
    <source>
        <dbReference type="ARBA" id="ARBA00023329"/>
    </source>
</evidence>
<dbReference type="SUPFAM" id="SSF57863">
    <property type="entry name" value="ArfGap/RecO-like zinc finger"/>
    <property type="match status" value="1"/>
</dbReference>
<feature type="region of interest" description="Disordered" evidence="24">
    <location>
        <begin position="166"/>
        <end position="186"/>
    </location>
</feature>
<dbReference type="Pfam" id="PF07647">
    <property type="entry name" value="SAM_2"/>
    <property type="match status" value="1"/>
</dbReference>
<dbReference type="PROSITE" id="PS50238">
    <property type="entry name" value="RHOGAP"/>
    <property type="match status" value="1"/>
</dbReference>
<comment type="caution">
    <text evidence="32">The sequence shown here is derived from an EMBL/GenBank/DDBJ whole genome shotgun (WGS) entry which is preliminary data.</text>
</comment>
<dbReference type="PROSITE" id="PS50115">
    <property type="entry name" value="ARFGAP"/>
    <property type="match status" value="1"/>
</dbReference>
<organism evidence="32 33">
    <name type="scientific">Microtus ochrogaster</name>
    <name type="common">Prairie vole</name>
    <dbReference type="NCBI Taxonomy" id="79684"/>
    <lineage>
        <taxon>Eukaryota</taxon>
        <taxon>Metazoa</taxon>
        <taxon>Chordata</taxon>
        <taxon>Craniata</taxon>
        <taxon>Vertebrata</taxon>
        <taxon>Euteleostomi</taxon>
        <taxon>Mammalia</taxon>
        <taxon>Eutheria</taxon>
        <taxon>Euarchontoglires</taxon>
        <taxon>Glires</taxon>
        <taxon>Rodentia</taxon>
        <taxon>Myomorpha</taxon>
        <taxon>Muroidea</taxon>
        <taxon>Cricetidae</taxon>
        <taxon>Arvicolinae</taxon>
        <taxon>Microtus</taxon>
    </lineage>
</organism>
<dbReference type="GO" id="GO:0030027">
    <property type="term" value="C:lamellipodium"/>
    <property type="evidence" value="ECO:0007669"/>
    <property type="project" value="UniProtKB-SubCell"/>
</dbReference>
<dbReference type="InterPro" id="IPR035460">
    <property type="entry name" value="FCHSD_SH3_1"/>
</dbReference>
<name>A0A8J6FZW2_MICOH</name>
<evidence type="ECO:0000259" key="26">
    <source>
        <dbReference type="PROSITE" id="PS50003"/>
    </source>
</evidence>
<evidence type="ECO:0000256" key="22">
    <source>
        <dbReference type="PROSITE-ProRule" id="PRU00288"/>
    </source>
</evidence>
<dbReference type="GO" id="GO:0031410">
    <property type="term" value="C:cytoplasmic vesicle"/>
    <property type="evidence" value="ECO:0007669"/>
    <property type="project" value="UniProtKB-SubCell"/>
</dbReference>
<evidence type="ECO:0000259" key="27">
    <source>
        <dbReference type="PROSITE" id="PS50105"/>
    </source>
</evidence>
<dbReference type="SMART" id="SM00324">
    <property type="entry name" value="RhoGAP"/>
    <property type="match status" value="1"/>
</dbReference>
<dbReference type="SMART" id="SM00105">
    <property type="entry name" value="ArfGap"/>
    <property type="match status" value="1"/>
</dbReference>
<evidence type="ECO:0000256" key="8">
    <source>
        <dbReference type="ARBA" id="ARBA00022475"/>
    </source>
</evidence>
<keyword evidence="14" id="KW-0472">Membrane</keyword>
<dbReference type="InterPro" id="IPR011993">
    <property type="entry name" value="PH-like_dom_sf"/>
</dbReference>
<evidence type="ECO:0000256" key="24">
    <source>
        <dbReference type="SAM" id="MobiDB-lite"/>
    </source>
</evidence>
<comment type="subcellular location">
    <subcellularLocation>
        <location evidence="1">Cell membrane</location>
        <topology evidence="1">Peripheral membrane protein</topology>
    </subcellularLocation>
    <subcellularLocation>
        <location evidence="4">Cell projection</location>
        <location evidence="4">Lamellipodium</location>
    </subcellularLocation>
    <subcellularLocation>
        <location evidence="3">Cell projection</location>
        <location evidence="3">Ruffle</location>
    </subcellularLocation>
    <subcellularLocation>
        <location evidence="2">Cytoplasm</location>
        <location evidence="2">Cytoskeleton</location>
    </subcellularLocation>
    <subcellularLocation>
        <location evidence="5">Cytoplasmic vesicle</location>
    </subcellularLocation>
</comment>
<dbReference type="CDD" id="cd09490">
    <property type="entry name" value="SAM_Arap1_2_3"/>
    <property type="match status" value="1"/>
</dbReference>
<evidence type="ECO:0000256" key="1">
    <source>
        <dbReference type="ARBA" id="ARBA00004202"/>
    </source>
</evidence>
<dbReference type="Proteomes" id="UP000710432">
    <property type="component" value="Unassembled WGS sequence"/>
</dbReference>
<dbReference type="CDD" id="cd17902">
    <property type="entry name" value="ArfGap_ARAP3"/>
    <property type="match status" value="1"/>
</dbReference>
<dbReference type="EMBL" id="JAATJU010026300">
    <property type="protein sequence ID" value="KAH0501867.1"/>
    <property type="molecule type" value="Genomic_DNA"/>
</dbReference>
<dbReference type="CDD" id="cd11895">
    <property type="entry name" value="SH3_FCHSD1_2"/>
    <property type="match status" value="1"/>
</dbReference>
<feature type="domain" description="PH" evidence="26">
    <location>
        <begin position="1215"/>
        <end position="1317"/>
    </location>
</feature>
<feature type="domain" description="F-BAR" evidence="31">
    <location>
        <begin position="1487"/>
        <end position="1668"/>
    </location>
</feature>
<comment type="subunit">
    <text evidence="18">Interacts (via SAM domain) with INPPL1/SHIP2.</text>
</comment>
<proteinExistence type="predicted"/>
<evidence type="ECO:0000259" key="29">
    <source>
        <dbReference type="PROSITE" id="PS50200"/>
    </source>
</evidence>
<dbReference type="GO" id="GO:0005856">
    <property type="term" value="C:cytoskeleton"/>
    <property type="evidence" value="ECO:0007669"/>
    <property type="project" value="UniProtKB-SubCell"/>
</dbReference>
<feature type="compositionally biased region" description="Pro residues" evidence="24">
    <location>
        <begin position="81"/>
        <end position="96"/>
    </location>
</feature>
<dbReference type="Pfam" id="PF00169">
    <property type="entry name" value="PH"/>
    <property type="match status" value="2"/>
</dbReference>
<evidence type="ECO:0000256" key="18">
    <source>
        <dbReference type="ARBA" id="ARBA00063346"/>
    </source>
</evidence>
<gene>
    <name evidence="32" type="ORF">LTLLF_194390</name>
</gene>